<dbReference type="PROSITE" id="PS50206">
    <property type="entry name" value="RHODANESE_3"/>
    <property type="match status" value="1"/>
</dbReference>
<evidence type="ECO:0000313" key="3">
    <source>
        <dbReference type="EMBL" id="EXU79883.1"/>
    </source>
</evidence>
<proteinExistence type="predicted"/>
<keyword evidence="1" id="KW-0472">Membrane</keyword>
<dbReference type="InterPro" id="IPR001763">
    <property type="entry name" value="Rhodanese-like_dom"/>
</dbReference>
<comment type="caution">
    <text evidence="3">The sequence shown here is derived from an EMBL/GenBank/DDBJ whole genome shotgun (WGS) entry which is preliminary data.</text>
</comment>
<organism evidence="3 4">
    <name type="scientific">Comamonas aquatica DA1877</name>
    <dbReference type="NCBI Taxonomy" id="1457173"/>
    <lineage>
        <taxon>Bacteria</taxon>
        <taxon>Pseudomonadati</taxon>
        <taxon>Pseudomonadota</taxon>
        <taxon>Betaproteobacteria</taxon>
        <taxon>Burkholderiales</taxon>
        <taxon>Comamonadaceae</taxon>
        <taxon>Comamonas</taxon>
    </lineage>
</organism>
<name>A0A014NK93_9BURK</name>
<evidence type="ECO:0000313" key="4">
    <source>
        <dbReference type="Proteomes" id="UP000020766"/>
    </source>
</evidence>
<dbReference type="SUPFAM" id="SSF52821">
    <property type="entry name" value="Rhodanese/Cell cycle control phosphatase"/>
    <property type="match status" value="1"/>
</dbReference>
<dbReference type="SMART" id="SM00450">
    <property type="entry name" value="RHOD"/>
    <property type="match status" value="1"/>
</dbReference>
<keyword evidence="1" id="KW-0812">Transmembrane</keyword>
<dbReference type="Proteomes" id="UP000020766">
    <property type="component" value="Unassembled WGS sequence"/>
</dbReference>
<gene>
    <name evidence="3" type="ORF">AX13_03230</name>
</gene>
<evidence type="ECO:0000256" key="1">
    <source>
        <dbReference type="SAM" id="Phobius"/>
    </source>
</evidence>
<feature type="transmembrane region" description="Helical" evidence="1">
    <location>
        <begin position="6"/>
        <end position="26"/>
    </location>
</feature>
<dbReference type="GO" id="GO:0016740">
    <property type="term" value="F:transferase activity"/>
    <property type="evidence" value="ECO:0007669"/>
    <property type="project" value="UniProtKB-KW"/>
</dbReference>
<dbReference type="PATRIC" id="fig|1457173.3.peg.2316"/>
<dbReference type="RefSeq" id="WP_042416795.1">
    <property type="nucleotide sequence ID" value="NZ_JBOK01000012.1"/>
</dbReference>
<sequence>MTFIVENWYLILLAVVSGGLLLVPGLKGMGGGSLQPNDAVAKINREKAVVVDVREPEEYVKGHITNAKNIPLSQLDERLPQVAKNKAVPVILVCDKGARAVRAEAQAKKLGFEKAQALAGGMKAWRDAGLPVDKA</sequence>
<evidence type="ECO:0000259" key="2">
    <source>
        <dbReference type="PROSITE" id="PS50206"/>
    </source>
</evidence>
<dbReference type="PANTHER" id="PTHR43031:SF18">
    <property type="entry name" value="RHODANESE-RELATED SULFURTRANSFERASES"/>
    <property type="match status" value="1"/>
</dbReference>
<dbReference type="AlphaFoldDB" id="A0A014NK93"/>
<dbReference type="InterPro" id="IPR050229">
    <property type="entry name" value="GlpE_sulfurtransferase"/>
</dbReference>
<dbReference type="Gene3D" id="3.40.250.10">
    <property type="entry name" value="Rhodanese-like domain"/>
    <property type="match status" value="1"/>
</dbReference>
<keyword evidence="1" id="KW-1133">Transmembrane helix</keyword>
<feature type="domain" description="Rhodanese" evidence="2">
    <location>
        <begin position="44"/>
        <end position="134"/>
    </location>
</feature>
<keyword evidence="4" id="KW-1185">Reference proteome</keyword>
<keyword evidence="3" id="KW-0808">Transferase</keyword>
<dbReference type="EMBL" id="JBOK01000012">
    <property type="protein sequence ID" value="EXU79883.1"/>
    <property type="molecule type" value="Genomic_DNA"/>
</dbReference>
<dbReference type="CDD" id="cd00158">
    <property type="entry name" value="RHOD"/>
    <property type="match status" value="1"/>
</dbReference>
<protein>
    <submittedName>
        <fullName evidence="3">Sulfurtransferase</fullName>
    </submittedName>
</protein>
<dbReference type="Pfam" id="PF00581">
    <property type="entry name" value="Rhodanese"/>
    <property type="match status" value="1"/>
</dbReference>
<dbReference type="STRING" id="225991.MA05_06175"/>
<dbReference type="InterPro" id="IPR036873">
    <property type="entry name" value="Rhodanese-like_dom_sf"/>
</dbReference>
<accession>A0A014NK93</accession>
<dbReference type="PANTHER" id="PTHR43031">
    <property type="entry name" value="FAD-DEPENDENT OXIDOREDUCTASE"/>
    <property type="match status" value="1"/>
</dbReference>
<reference evidence="3 4" key="1">
    <citation type="submission" date="2014-01" db="EMBL/GenBank/DDBJ databases">
        <title>Interspecies Systems Biology Uncovers Metabolites Affecting C. elegans Gene Expression and Life History Traits.</title>
        <authorList>
            <person name="Watson E."/>
            <person name="Macneil L.T."/>
            <person name="Ritter A.D."/>
            <person name="Yilmaz L.S."/>
            <person name="Rosebrock A.P."/>
            <person name="Caudy A.A."/>
            <person name="Walhout A.J."/>
        </authorList>
    </citation>
    <scope>NUCLEOTIDE SEQUENCE [LARGE SCALE GENOMIC DNA]</scope>
    <source>
        <strain evidence="3 4">DA1877</strain>
    </source>
</reference>